<dbReference type="EMBL" id="JAZDQV010000004">
    <property type="protein sequence ID" value="MEE1877078.1"/>
    <property type="molecule type" value="Genomic_DNA"/>
</dbReference>
<evidence type="ECO:0000256" key="1">
    <source>
        <dbReference type="SAM" id="SignalP"/>
    </source>
</evidence>
<evidence type="ECO:0000313" key="3">
    <source>
        <dbReference type="Proteomes" id="UP001343492"/>
    </source>
</evidence>
<gene>
    <name evidence="2" type="ORF">VRS74_05195</name>
</gene>
<proteinExistence type="predicted"/>
<accession>A0ABU7GDA1</accession>
<protein>
    <recommendedName>
        <fullName evidence="4">DUF2946 domain-containing protein</fullName>
    </recommendedName>
</protein>
<keyword evidence="1" id="KW-0732">Signal</keyword>
<dbReference type="Proteomes" id="UP001343492">
    <property type="component" value="Unassembled WGS sequence"/>
</dbReference>
<name>A0ABU7GDA1_9SPHN</name>
<sequence length="71" mass="7175">MLIARLAALALVAASLPAPPAQADGPAITARLCTGGTITIPLGDEPAPLPEPCPLTACHAGSCRKQFDRSQ</sequence>
<organism evidence="2 3">
    <name type="scientific">Altererythrobacter litoralis</name>
    <dbReference type="NCBI Taxonomy" id="3113904"/>
    <lineage>
        <taxon>Bacteria</taxon>
        <taxon>Pseudomonadati</taxon>
        <taxon>Pseudomonadota</taxon>
        <taxon>Alphaproteobacteria</taxon>
        <taxon>Sphingomonadales</taxon>
        <taxon>Erythrobacteraceae</taxon>
        <taxon>Altererythrobacter</taxon>
    </lineage>
</organism>
<feature type="chain" id="PRO_5046591231" description="DUF2946 domain-containing protein" evidence="1">
    <location>
        <begin position="24"/>
        <end position="71"/>
    </location>
</feature>
<evidence type="ECO:0000313" key="2">
    <source>
        <dbReference type="EMBL" id="MEE1877078.1"/>
    </source>
</evidence>
<evidence type="ECO:0008006" key="4">
    <source>
        <dbReference type="Google" id="ProtNLM"/>
    </source>
</evidence>
<comment type="caution">
    <text evidence="2">The sequence shown here is derived from an EMBL/GenBank/DDBJ whole genome shotgun (WGS) entry which is preliminary data.</text>
</comment>
<keyword evidence="3" id="KW-1185">Reference proteome</keyword>
<reference evidence="2 3" key="1">
    <citation type="submission" date="2024-01" db="EMBL/GenBank/DDBJ databases">
        <title>The genome sequence of Erythrobacteraceae sp. strain 1XM1-14.</title>
        <authorList>
            <person name="Liu Y."/>
        </authorList>
    </citation>
    <scope>NUCLEOTIDE SEQUENCE [LARGE SCALE GENOMIC DNA]</scope>
    <source>
        <strain evidence="2 3">1XM1-14</strain>
    </source>
</reference>
<dbReference type="RefSeq" id="WP_354144188.1">
    <property type="nucleotide sequence ID" value="NZ_JAZDQV010000004.1"/>
</dbReference>
<feature type="signal peptide" evidence="1">
    <location>
        <begin position="1"/>
        <end position="23"/>
    </location>
</feature>